<feature type="chain" id="PRO_5042815887" description="Laccase" evidence="10">
    <location>
        <begin position="20"/>
        <end position="502"/>
    </location>
</feature>
<dbReference type="PANTHER" id="PTHR11709:SF261">
    <property type="entry name" value="LACCASE"/>
    <property type="match status" value="1"/>
</dbReference>
<dbReference type="InterPro" id="IPR045087">
    <property type="entry name" value="Cu-oxidase_fam"/>
</dbReference>
<dbReference type="Pfam" id="PF00394">
    <property type="entry name" value="Cu-oxidase"/>
    <property type="match status" value="1"/>
</dbReference>
<keyword evidence="5" id="KW-0479">Metal-binding</keyword>
<dbReference type="InterPro" id="IPR011707">
    <property type="entry name" value="Cu-oxidase-like_N"/>
</dbReference>
<evidence type="ECO:0000313" key="14">
    <source>
        <dbReference type="EMBL" id="KAK4600852.1"/>
    </source>
</evidence>
<keyword evidence="6" id="KW-0677">Repeat</keyword>
<dbReference type="PANTHER" id="PTHR11709">
    <property type="entry name" value="MULTI-COPPER OXIDASE"/>
    <property type="match status" value="1"/>
</dbReference>
<evidence type="ECO:0000256" key="7">
    <source>
        <dbReference type="ARBA" id="ARBA00023002"/>
    </source>
</evidence>
<feature type="signal peptide" evidence="10">
    <location>
        <begin position="1"/>
        <end position="19"/>
    </location>
</feature>
<dbReference type="EMBL" id="JAXUIC010000002">
    <property type="protein sequence ID" value="KAK4600852.1"/>
    <property type="molecule type" value="Genomic_DNA"/>
</dbReference>
<keyword evidence="10" id="KW-0732">Signal</keyword>
<evidence type="ECO:0000256" key="4">
    <source>
        <dbReference type="ARBA" id="ARBA00022525"/>
    </source>
</evidence>
<dbReference type="GO" id="GO:0005576">
    <property type="term" value="C:extracellular region"/>
    <property type="evidence" value="ECO:0007669"/>
    <property type="project" value="UniProtKB-SubCell"/>
</dbReference>
<evidence type="ECO:0000256" key="10">
    <source>
        <dbReference type="SAM" id="SignalP"/>
    </source>
</evidence>
<keyword evidence="8" id="KW-0186">Copper</keyword>
<dbReference type="Pfam" id="PF07731">
    <property type="entry name" value="Cu-oxidase_2"/>
    <property type="match status" value="1"/>
</dbReference>
<dbReference type="Pfam" id="PF07732">
    <property type="entry name" value="Cu-oxidase_3"/>
    <property type="match status" value="1"/>
</dbReference>
<feature type="domain" description="Plastocyanin-like" evidence="12">
    <location>
        <begin position="369"/>
        <end position="469"/>
    </location>
</feature>
<dbReference type="InterPro" id="IPR002355">
    <property type="entry name" value="Cu_oxidase_Cu_BS"/>
</dbReference>
<comment type="cofactor">
    <cofactor evidence="1">
        <name>Cu cation</name>
        <dbReference type="ChEBI" id="CHEBI:23378"/>
    </cofactor>
</comment>
<evidence type="ECO:0000259" key="11">
    <source>
        <dbReference type="Pfam" id="PF00394"/>
    </source>
</evidence>
<organism evidence="14 15">
    <name type="scientific">Quercus rubra</name>
    <name type="common">Northern red oak</name>
    <name type="synonym">Quercus borealis</name>
    <dbReference type="NCBI Taxonomy" id="3512"/>
    <lineage>
        <taxon>Eukaryota</taxon>
        <taxon>Viridiplantae</taxon>
        <taxon>Streptophyta</taxon>
        <taxon>Embryophyta</taxon>
        <taxon>Tracheophyta</taxon>
        <taxon>Spermatophyta</taxon>
        <taxon>Magnoliopsida</taxon>
        <taxon>eudicotyledons</taxon>
        <taxon>Gunneridae</taxon>
        <taxon>Pentapetalae</taxon>
        <taxon>rosids</taxon>
        <taxon>fabids</taxon>
        <taxon>Fagales</taxon>
        <taxon>Fagaceae</taxon>
        <taxon>Quercus</taxon>
    </lineage>
</organism>
<sequence>MSFAMCAFSVFDCLSMVEGEVHYYEFVLAEKNFTNLCNTTRMLVVNGSIPVLVIRVHKGDTVYVNVHNQGYYGVTIHCGCACIWWRIQERRSPWIRSLHVVVSSNIPNKNGPSRIGLRPGNLKAELDYDLTYGADLPHSIGYTINGKPGDLYPCSKETTYRRVVDHGKTYLLRLVNSVVAADMFFAIAEHNLTIVGMDANYIKPITTSYIIISPVQTMDILLIANQTLGHYYIAARQSWSTIVEITDFDHETTLFHYKDLKAAIKFSNLFRSLASKDHPVNVPLNITTRMYVTLSFSLIDCQNSTCTTLGGGELLATSANNISWSNPVPTDILLAYYRNISGVYTTDFPDQPLYYYNFTADDLPDDIAITDLGSKVKVLIIMNASGTHPMHLHGHSFYVVGSGYGNYNNETDPKTFNLVDPVEVNTFGVPKNGWLAIRFVANNPGVLFWHCHIDRHMTWGMAAVLIVKNGGTAETSIRKPPPHLPPCKKLFNNLRAMLLHFT</sequence>
<evidence type="ECO:0000256" key="5">
    <source>
        <dbReference type="ARBA" id="ARBA00022723"/>
    </source>
</evidence>
<dbReference type="GO" id="GO:0016491">
    <property type="term" value="F:oxidoreductase activity"/>
    <property type="evidence" value="ECO:0007669"/>
    <property type="project" value="UniProtKB-KW"/>
</dbReference>
<dbReference type="Proteomes" id="UP001324115">
    <property type="component" value="Unassembled WGS sequence"/>
</dbReference>
<dbReference type="AlphaFoldDB" id="A0AAN7J7E0"/>
<evidence type="ECO:0000256" key="8">
    <source>
        <dbReference type="ARBA" id="ARBA00023008"/>
    </source>
</evidence>
<gene>
    <name evidence="14" type="ORF">RGQ29_010456</name>
</gene>
<keyword evidence="9" id="KW-0325">Glycoprotein</keyword>
<evidence type="ECO:0008006" key="16">
    <source>
        <dbReference type="Google" id="ProtNLM"/>
    </source>
</evidence>
<evidence type="ECO:0000256" key="6">
    <source>
        <dbReference type="ARBA" id="ARBA00022737"/>
    </source>
</evidence>
<evidence type="ECO:0000256" key="9">
    <source>
        <dbReference type="ARBA" id="ARBA00023180"/>
    </source>
</evidence>
<dbReference type="GO" id="GO:0005507">
    <property type="term" value="F:copper ion binding"/>
    <property type="evidence" value="ECO:0007669"/>
    <property type="project" value="InterPro"/>
</dbReference>
<evidence type="ECO:0000259" key="13">
    <source>
        <dbReference type="Pfam" id="PF07732"/>
    </source>
</evidence>
<reference evidence="14 15" key="1">
    <citation type="journal article" date="2023" name="G3 (Bethesda)">
        <title>A haplotype-resolved chromosome-scale genome for Quercus rubra L. provides insights into the genetics of adaptive traits for red oak species.</title>
        <authorList>
            <person name="Kapoor B."/>
            <person name="Jenkins J."/>
            <person name="Schmutz J."/>
            <person name="Zhebentyayeva T."/>
            <person name="Kuelheim C."/>
            <person name="Coggeshall M."/>
            <person name="Heim C."/>
            <person name="Lasky J.R."/>
            <person name="Leites L."/>
            <person name="Islam-Faridi N."/>
            <person name="Romero-Severson J."/>
            <person name="DeLeo V.L."/>
            <person name="Lucas S.M."/>
            <person name="Lazic D."/>
            <person name="Gailing O."/>
            <person name="Carlson J."/>
            <person name="Staton M."/>
        </authorList>
    </citation>
    <scope>NUCLEOTIDE SEQUENCE [LARGE SCALE GENOMIC DNA]</scope>
    <source>
        <strain evidence="14">Pseudo-F2</strain>
    </source>
</reference>
<comment type="similarity">
    <text evidence="3">Belongs to the multicopper oxidase family.</text>
</comment>
<name>A0AAN7J7E0_QUERU</name>
<accession>A0AAN7J7E0</accession>
<comment type="subcellular location">
    <subcellularLocation>
        <location evidence="2">Secreted</location>
    </subcellularLocation>
</comment>
<protein>
    <recommendedName>
        <fullName evidence="16">Laccase</fullName>
    </recommendedName>
</protein>
<feature type="domain" description="Plastocyanin-like" evidence="11">
    <location>
        <begin position="136"/>
        <end position="252"/>
    </location>
</feature>
<evidence type="ECO:0000256" key="2">
    <source>
        <dbReference type="ARBA" id="ARBA00004613"/>
    </source>
</evidence>
<keyword evidence="7" id="KW-0560">Oxidoreductase</keyword>
<evidence type="ECO:0000256" key="3">
    <source>
        <dbReference type="ARBA" id="ARBA00010609"/>
    </source>
</evidence>
<dbReference type="SUPFAM" id="SSF49503">
    <property type="entry name" value="Cupredoxins"/>
    <property type="match status" value="3"/>
</dbReference>
<keyword evidence="4" id="KW-0964">Secreted</keyword>
<feature type="domain" description="Plastocyanin-like" evidence="13">
    <location>
        <begin position="30"/>
        <end position="78"/>
    </location>
</feature>
<evidence type="ECO:0000256" key="1">
    <source>
        <dbReference type="ARBA" id="ARBA00001935"/>
    </source>
</evidence>
<dbReference type="InterPro" id="IPR001117">
    <property type="entry name" value="Cu-oxidase_2nd"/>
</dbReference>
<dbReference type="Gene3D" id="2.60.40.420">
    <property type="entry name" value="Cupredoxins - blue copper proteins"/>
    <property type="match status" value="3"/>
</dbReference>
<dbReference type="InterPro" id="IPR008972">
    <property type="entry name" value="Cupredoxin"/>
</dbReference>
<evidence type="ECO:0000313" key="15">
    <source>
        <dbReference type="Proteomes" id="UP001324115"/>
    </source>
</evidence>
<dbReference type="PROSITE" id="PS00080">
    <property type="entry name" value="MULTICOPPER_OXIDASE2"/>
    <property type="match status" value="1"/>
</dbReference>
<proteinExistence type="inferred from homology"/>
<comment type="caution">
    <text evidence="14">The sequence shown here is derived from an EMBL/GenBank/DDBJ whole genome shotgun (WGS) entry which is preliminary data.</text>
</comment>
<dbReference type="InterPro" id="IPR011706">
    <property type="entry name" value="Cu-oxidase_C"/>
</dbReference>
<keyword evidence="15" id="KW-1185">Reference proteome</keyword>
<evidence type="ECO:0000259" key="12">
    <source>
        <dbReference type="Pfam" id="PF07731"/>
    </source>
</evidence>